<gene>
    <name evidence="1" type="ORF">DB769_23330</name>
</gene>
<dbReference type="Proteomes" id="UP000289372">
    <property type="component" value="Unassembled WGS sequence"/>
</dbReference>
<name>A0AAP2R509_XANPE</name>
<dbReference type="EMBL" id="PUUL01000201">
    <property type="protein sequence ID" value="RXD47025.1"/>
    <property type="molecule type" value="Genomic_DNA"/>
</dbReference>
<evidence type="ECO:0000313" key="2">
    <source>
        <dbReference type="Proteomes" id="UP000289372"/>
    </source>
</evidence>
<dbReference type="RefSeq" id="WP_008571744.1">
    <property type="nucleotide sequence ID" value="NZ_CP018475.1"/>
</dbReference>
<accession>A0AAP2R509</accession>
<dbReference type="Pfam" id="PF14106">
    <property type="entry name" value="DUF4279"/>
    <property type="match status" value="1"/>
</dbReference>
<organism evidence="1 2">
    <name type="scientific">Xanthomonas perforans</name>
    <dbReference type="NCBI Taxonomy" id="442694"/>
    <lineage>
        <taxon>Bacteria</taxon>
        <taxon>Pseudomonadati</taxon>
        <taxon>Pseudomonadota</taxon>
        <taxon>Gammaproteobacteria</taxon>
        <taxon>Lysobacterales</taxon>
        <taxon>Lysobacteraceae</taxon>
        <taxon>Xanthomonas</taxon>
    </lineage>
</organism>
<protein>
    <submittedName>
        <fullName evidence="1">DUF4279 domain-containing protein</fullName>
    </submittedName>
</protein>
<evidence type="ECO:0000313" key="1">
    <source>
        <dbReference type="EMBL" id="RXD47025.1"/>
    </source>
</evidence>
<dbReference type="AlphaFoldDB" id="A0AAP2R509"/>
<proteinExistence type="predicted"/>
<reference evidence="1 2" key="1">
    <citation type="submission" date="2018-02" db="EMBL/GenBank/DDBJ databases">
        <title>Characterization of Xanthomonas diversity in transplant houses and field plants.</title>
        <authorList>
            <person name="Abrahamian P."/>
            <person name="Timilsina S."/>
            <person name="Minsavage G.V."/>
            <person name="Goss E.M."/>
            <person name="Jones J.B."/>
            <person name="Vallad G.E."/>
        </authorList>
    </citation>
    <scope>NUCLEOTIDE SEQUENCE [LARGE SCALE GENOMIC DNA]</scope>
    <source>
        <strain evidence="1 2">GEV2132</strain>
    </source>
</reference>
<sequence>MNGNEFSIEVALYLKGDELEPSVVTEVLGVEPTKSHSKGKIWLTSSGKKVVEKIGLWKFSLRGAAEEYSEIIASVCEVAVRGIVPCSTIPGVTEAFLDIFLVKNSDEFGGGTFELFSDASIIRSLAETGLPIHSTLAIVPRPPSE</sequence>
<dbReference type="GeneID" id="61776716"/>
<dbReference type="InterPro" id="IPR025459">
    <property type="entry name" value="DUF4279"/>
</dbReference>
<comment type="caution">
    <text evidence="1">The sequence shown here is derived from an EMBL/GenBank/DDBJ whole genome shotgun (WGS) entry which is preliminary data.</text>
</comment>